<dbReference type="EMBL" id="GBRH01226080">
    <property type="protein sequence ID" value="JAD71815.1"/>
    <property type="molecule type" value="Transcribed_RNA"/>
</dbReference>
<reference evidence="1" key="1">
    <citation type="submission" date="2014-09" db="EMBL/GenBank/DDBJ databases">
        <authorList>
            <person name="Magalhaes I.L.F."/>
            <person name="Oliveira U."/>
            <person name="Santos F.R."/>
            <person name="Vidigal T.H.D.A."/>
            <person name="Brescovit A.D."/>
            <person name="Santos A.J."/>
        </authorList>
    </citation>
    <scope>NUCLEOTIDE SEQUENCE</scope>
    <source>
        <tissue evidence="1">Shoot tissue taken approximately 20 cm above the soil surface</tissue>
    </source>
</reference>
<accession>A0A0A9CEJ9</accession>
<dbReference type="AlphaFoldDB" id="A0A0A9CEJ9"/>
<reference evidence="1" key="2">
    <citation type="journal article" date="2015" name="Data Brief">
        <title>Shoot transcriptome of the giant reed, Arundo donax.</title>
        <authorList>
            <person name="Barrero R.A."/>
            <person name="Guerrero F.D."/>
            <person name="Moolhuijzen P."/>
            <person name="Goolsby J.A."/>
            <person name="Tidwell J."/>
            <person name="Bellgard S.E."/>
            <person name="Bellgard M.I."/>
        </authorList>
    </citation>
    <scope>NUCLEOTIDE SEQUENCE</scope>
    <source>
        <tissue evidence="1">Shoot tissue taken approximately 20 cm above the soil surface</tissue>
    </source>
</reference>
<name>A0A0A9CEJ9_ARUDO</name>
<sequence length="46" mass="5241">MFQSKHNLRDTWTVVLTSGAAETLLLIKIFASRRFVSPNFLNSSEN</sequence>
<evidence type="ECO:0000313" key="1">
    <source>
        <dbReference type="EMBL" id="JAD71815.1"/>
    </source>
</evidence>
<organism evidence="1">
    <name type="scientific">Arundo donax</name>
    <name type="common">Giant reed</name>
    <name type="synonym">Donax arundinaceus</name>
    <dbReference type="NCBI Taxonomy" id="35708"/>
    <lineage>
        <taxon>Eukaryota</taxon>
        <taxon>Viridiplantae</taxon>
        <taxon>Streptophyta</taxon>
        <taxon>Embryophyta</taxon>
        <taxon>Tracheophyta</taxon>
        <taxon>Spermatophyta</taxon>
        <taxon>Magnoliopsida</taxon>
        <taxon>Liliopsida</taxon>
        <taxon>Poales</taxon>
        <taxon>Poaceae</taxon>
        <taxon>PACMAD clade</taxon>
        <taxon>Arundinoideae</taxon>
        <taxon>Arundineae</taxon>
        <taxon>Arundo</taxon>
    </lineage>
</organism>
<protein>
    <submittedName>
        <fullName evidence="1">Uncharacterized protein</fullName>
    </submittedName>
</protein>
<proteinExistence type="predicted"/>